<organism evidence="1 2">
    <name type="scientific">Chitinophaga tropicalis</name>
    <dbReference type="NCBI Taxonomy" id="2683588"/>
    <lineage>
        <taxon>Bacteria</taxon>
        <taxon>Pseudomonadati</taxon>
        <taxon>Bacteroidota</taxon>
        <taxon>Chitinophagia</taxon>
        <taxon>Chitinophagales</taxon>
        <taxon>Chitinophagaceae</taxon>
        <taxon>Chitinophaga</taxon>
    </lineage>
</organism>
<name>A0A7K1U4J3_9BACT</name>
<gene>
    <name evidence="1" type="ORF">GO493_13170</name>
</gene>
<evidence type="ECO:0000313" key="2">
    <source>
        <dbReference type="Proteomes" id="UP000461730"/>
    </source>
</evidence>
<evidence type="ECO:0000313" key="1">
    <source>
        <dbReference type="EMBL" id="MVT09216.1"/>
    </source>
</evidence>
<dbReference type="EMBL" id="WRXN01000005">
    <property type="protein sequence ID" value="MVT09216.1"/>
    <property type="molecule type" value="Genomic_DNA"/>
</dbReference>
<comment type="caution">
    <text evidence="1">The sequence shown here is derived from an EMBL/GenBank/DDBJ whole genome shotgun (WGS) entry which is preliminary data.</text>
</comment>
<dbReference type="PROSITE" id="PS51257">
    <property type="entry name" value="PROKAR_LIPOPROTEIN"/>
    <property type="match status" value="1"/>
</dbReference>
<dbReference type="Proteomes" id="UP000461730">
    <property type="component" value="Unassembled WGS sequence"/>
</dbReference>
<dbReference type="AlphaFoldDB" id="A0A7K1U4J3"/>
<reference evidence="1 2" key="1">
    <citation type="submission" date="2019-12" db="EMBL/GenBank/DDBJ databases">
        <title>Chitinophaga sp. strain ysch24 (GDMCC 1.1355), whole genome shotgun sequence.</title>
        <authorList>
            <person name="Zhang X."/>
        </authorList>
    </citation>
    <scope>NUCLEOTIDE SEQUENCE [LARGE SCALE GENOMIC DNA]</scope>
    <source>
        <strain evidence="2">ysch24</strain>
    </source>
</reference>
<protein>
    <submittedName>
        <fullName evidence="1">Uncharacterized protein</fullName>
    </submittedName>
</protein>
<keyword evidence="2" id="KW-1185">Reference proteome</keyword>
<dbReference type="RefSeq" id="WP_157306645.1">
    <property type="nucleotide sequence ID" value="NZ_WRXN01000005.1"/>
</dbReference>
<sequence>MKIISIIILCCAMLWCSCTDRDTATKVIYLEKLDHKGIADIDMQLKPVWYQYALLENPPANIDSLRQLIVHYCDSMVNTTAVEGHYTRYLIRFFNYSDNTKGYVNGKEDFMDVHTNISQEIEDYRGEYRYETCKDDTLHGTWSVEVKTGDVFRRDTLKNNCKN</sequence>
<accession>A0A7K1U4J3</accession>
<proteinExistence type="predicted"/>